<evidence type="ECO:0000256" key="2">
    <source>
        <dbReference type="ARBA" id="ARBA00022448"/>
    </source>
</evidence>
<dbReference type="Gene3D" id="1.20.5.3310">
    <property type="match status" value="1"/>
</dbReference>
<gene>
    <name evidence="10" type="ORF">ACFOWM_10730</name>
</gene>
<sequence length="98" mass="11238">MVQHIFNNVLLLSMPGGSEWILIILVVLLMFGGKKIPELMRGVGKGMREFNDAKNNVKSEIEEGMREKDRQPMSTADEIRLQELKLQQLREEQALKNS</sequence>
<evidence type="ECO:0000313" key="11">
    <source>
        <dbReference type="Proteomes" id="UP001595907"/>
    </source>
</evidence>
<evidence type="ECO:0000313" key="10">
    <source>
        <dbReference type="EMBL" id="MFC4263356.1"/>
    </source>
</evidence>
<dbReference type="Pfam" id="PF02416">
    <property type="entry name" value="TatA_B_E"/>
    <property type="match status" value="1"/>
</dbReference>
<keyword evidence="4 9" id="KW-0812">Transmembrane</keyword>
<keyword evidence="7" id="KW-0811">Translocation</keyword>
<feature type="transmembrane region" description="Helical" evidence="9">
    <location>
        <begin position="12"/>
        <end position="31"/>
    </location>
</feature>
<evidence type="ECO:0000256" key="8">
    <source>
        <dbReference type="ARBA" id="ARBA00023136"/>
    </source>
</evidence>
<evidence type="ECO:0000256" key="6">
    <source>
        <dbReference type="ARBA" id="ARBA00022989"/>
    </source>
</evidence>
<evidence type="ECO:0000256" key="7">
    <source>
        <dbReference type="ARBA" id="ARBA00023010"/>
    </source>
</evidence>
<evidence type="ECO:0000256" key="4">
    <source>
        <dbReference type="ARBA" id="ARBA00022692"/>
    </source>
</evidence>
<evidence type="ECO:0000256" key="3">
    <source>
        <dbReference type="ARBA" id="ARBA00022475"/>
    </source>
</evidence>
<dbReference type="Proteomes" id="UP001595907">
    <property type="component" value="Unassembled WGS sequence"/>
</dbReference>
<keyword evidence="8 9" id="KW-0472">Membrane</keyword>
<dbReference type="EMBL" id="JBHSCZ010000002">
    <property type="protein sequence ID" value="MFC4263356.1"/>
    <property type="molecule type" value="Genomic_DNA"/>
</dbReference>
<evidence type="ECO:0000256" key="1">
    <source>
        <dbReference type="ARBA" id="ARBA00004162"/>
    </source>
</evidence>
<dbReference type="InterPro" id="IPR006312">
    <property type="entry name" value="TatA/E"/>
</dbReference>
<reference evidence="11" key="1">
    <citation type="journal article" date="2019" name="Int. J. Syst. Evol. Microbiol.">
        <title>The Global Catalogue of Microorganisms (GCM) 10K type strain sequencing project: providing services to taxonomists for standard genome sequencing and annotation.</title>
        <authorList>
            <consortium name="The Broad Institute Genomics Platform"/>
            <consortium name="The Broad Institute Genome Sequencing Center for Infectious Disease"/>
            <person name="Wu L."/>
            <person name="Ma J."/>
        </authorList>
    </citation>
    <scope>NUCLEOTIDE SEQUENCE [LARGE SCALE GENOMIC DNA]</scope>
    <source>
        <strain evidence="11">CECT 8289</strain>
    </source>
</reference>
<comment type="caution">
    <text evidence="10">The sequence shown here is derived from an EMBL/GenBank/DDBJ whole genome shotgun (WGS) entry which is preliminary data.</text>
</comment>
<evidence type="ECO:0000256" key="5">
    <source>
        <dbReference type="ARBA" id="ARBA00022927"/>
    </source>
</evidence>
<dbReference type="NCBIfam" id="TIGR01411">
    <property type="entry name" value="tatAE"/>
    <property type="match status" value="1"/>
</dbReference>
<dbReference type="PANTHER" id="PTHR42982">
    <property type="entry name" value="SEC-INDEPENDENT PROTEIN TRANSLOCASE PROTEIN TATA"/>
    <property type="match status" value="1"/>
</dbReference>
<proteinExistence type="predicted"/>
<accession>A0ABV8QT50</accession>
<dbReference type="RefSeq" id="WP_379709799.1">
    <property type="nucleotide sequence ID" value="NZ_JBHSCZ010000002.1"/>
</dbReference>
<keyword evidence="5" id="KW-0653">Protein transport</keyword>
<dbReference type="InterPro" id="IPR003369">
    <property type="entry name" value="TatA/B/E"/>
</dbReference>
<keyword evidence="11" id="KW-1185">Reference proteome</keyword>
<keyword evidence="6 9" id="KW-1133">Transmembrane helix</keyword>
<dbReference type="PANTHER" id="PTHR42982:SF1">
    <property type="entry name" value="SEC-INDEPENDENT PROTEIN TRANSLOCASE PROTEIN TATA"/>
    <property type="match status" value="1"/>
</dbReference>
<protein>
    <submittedName>
        <fullName evidence="10">Twin-arginine translocase TatA/TatE family subunit</fullName>
    </submittedName>
</protein>
<name>A0ABV8QT50_9BACT</name>
<keyword evidence="3" id="KW-1003">Cell membrane</keyword>
<evidence type="ECO:0000256" key="9">
    <source>
        <dbReference type="SAM" id="Phobius"/>
    </source>
</evidence>
<keyword evidence="2" id="KW-0813">Transport</keyword>
<comment type="subcellular location">
    <subcellularLocation>
        <location evidence="1">Cell membrane</location>
        <topology evidence="1">Single-pass membrane protein</topology>
    </subcellularLocation>
</comment>
<organism evidence="10 11">
    <name type="scientific">Ferruginibacter yonginensis</name>
    <dbReference type="NCBI Taxonomy" id="1310416"/>
    <lineage>
        <taxon>Bacteria</taxon>
        <taxon>Pseudomonadati</taxon>
        <taxon>Bacteroidota</taxon>
        <taxon>Chitinophagia</taxon>
        <taxon>Chitinophagales</taxon>
        <taxon>Chitinophagaceae</taxon>
        <taxon>Ferruginibacter</taxon>
    </lineage>
</organism>